<dbReference type="SUPFAM" id="SSF57667">
    <property type="entry name" value="beta-beta-alpha zinc fingers"/>
    <property type="match status" value="1"/>
</dbReference>
<feature type="region of interest" description="Disordered" evidence="8">
    <location>
        <begin position="1"/>
        <end position="40"/>
    </location>
</feature>
<dbReference type="SMART" id="SM00355">
    <property type="entry name" value="ZnF_C2H2"/>
    <property type="match status" value="2"/>
</dbReference>
<reference evidence="10 11" key="1">
    <citation type="journal article" date="2017" name="Nature">
        <title>The Apostasia genome and the evolution of orchids.</title>
        <authorList>
            <person name="Zhang G.Q."/>
            <person name="Liu K.W."/>
            <person name="Li Z."/>
            <person name="Lohaus R."/>
            <person name="Hsiao Y.Y."/>
            <person name="Niu S.C."/>
            <person name="Wang J.Y."/>
            <person name="Lin Y.C."/>
            <person name="Xu Q."/>
            <person name="Chen L.J."/>
            <person name="Yoshida K."/>
            <person name="Fujiwara S."/>
            <person name="Wang Z.W."/>
            <person name="Zhang Y.Q."/>
            <person name="Mitsuda N."/>
            <person name="Wang M."/>
            <person name="Liu G.H."/>
            <person name="Pecoraro L."/>
            <person name="Huang H.X."/>
            <person name="Xiao X.J."/>
            <person name="Lin M."/>
            <person name="Wu X.Y."/>
            <person name="Wu W.L."/>
            <person name="Chen Y.Y."/>
            <person name="Chang S.B."/>
            <person name="Sakamoto S."/>
            <person name="Ohme-Takagi M."/>
            <person name="Yagi M."/>
            <person name="Zeng S.J."/>
            <person name="Shen C.Y."/>
            <person name="Yeh C.M."/>
            <person name="Luo Y.B."/>
            <person name="Tsai W.C."/>
            <person name="Van de Peer Y."/>
            <person name="Liu Z.J."/>
        </authorList>
    </citation>
    <scope>NUCLEOTIDE SEQUENCE [LARGE SCALE GENOMIC DNA]</scope>
    <source>
        <strain evidence="11">cv. Shenzhen</strain>
        <tissue evidence="10">Stem</tissue>
    </source>
</reference>
<dbReference type="Pfam" id="PF13912">
    <property type="entry name" value="zf-C2H2_6"/>
    <property type="match status" value="2"/>
</dbReference>
<organism evidence="10 11">
    <name type="scientific">Apostasia shenzhenica</name>
    <dbReference type="NCBI Taxonomy" id="1088818"/>
    <lineage>
        <taxon>Eukaryota</taxon>
        <taxon>Viridiplantae</taxon>
        <taxon>Streptophyta</taxon>
        <taxon>Embryophyta</taxon>
        <taxon>Tracheophyta</taxon>
        <taxon>Spermatophyta</taxon>
        <taxon>Magnoliopsida</taxon>
        <taxon>Liliopsida</taxon>
        <taxon>Asparagales</taxon>
        <taxon>Orchidaceae</taxon>
        <taxon>Apostasioideae</taxon>
        <taxon>Apostasia</taxon>
    </lineage>
</organism>
<protein>
    <submittedName>
        <fullName evidence="10">Zinc finger protein ZAT10</fullName>
    </submittedName>
</protein>
<evidence type="ECO:0000313" key="10">
    <source>
        <dbReference type="EMBL" id="PKA49791.1"/>
    </source>
</evidence>
<evidence type="ECO:0000259" key="9">
    <source>
        <dbReference type="PROSITE" id="PS50157"/>
    </source>
</evidence>
<feature type="domain" description="C2H2-type" evidence="9">
    <location>
        <begin position="87"/>
        <end position="109"/>
    </location>
</feature>
<keyword evidence="11" id="KW-1185">Reference proteome</keyword>
<dbReference type="InterPro" id="IPR013087">
    <property type="entry name" value="Znf_C2H2_type"/>
</dbReference>
<evidence type="ECO:0000256" key="7">
    <source>
        <dbReference type="PROSITE-ProRule" id="PRU00042"/>
    </source>
</evidence>
<dbReference type="InterPro" id="IPR036236">
    <property type="entry name" value="Znf_C2H2_sf"/>
</dbReference>
<dbReference type="InterPro" id="IPR044653">
    <property type="entry name" value="AZF1/2/3-like"/>
</dbReference>
<keyword evidence="1" id="KW-0479">Metal-binding</keyword>
<dbReference type="PROSITE" id="PS00028">
    <property type="entry name" value="ZINC_FINGER_C2H2_1"/>
    <property type="match status" value="2"/>
</dbReference>
<keyword evidence="4" id="KW-0862">Zinc</keyword>
<dbReference type="Proteomes" id="UP000236161">
    <property type="component" value="Unassembled WGS sequence"/>
</dbReference>
<dbReference type="AlphaFoldDB" id="A0A2I0A2K6"/>
<keyword evidence="2" id="KW-0677">Repeat</keyword>
<evidence type="ECO:0000313" key="11">
    <source>
        <dbReference type="Proteomes" id="UP000236161"/>
    </source>
</evidence>
<keyword evidence="6" id="KW-0804">Transcription</keyword>
<sequence length="233" mass="23361">MILSEVAAPATGSEEAAAASHPVEGWAKRKRSKRPRCFDQPPTEEEYLALCLIMLARGGGGGEGGGGGGGGGGSGHHLPPLSSSQSYKCSVCGKAFASYQALGGHKASHRKPLSSAAEDGASSAAASASPGTSAAASCSAGKVHRCSVCQKTFPTGQALGGHKRCHYDGNASAAAASSSEATSSVQKGFDLNIPALADVTLEGGRRCVAGLAAEEEEVQSPLALKKPRFLIPA</sequence>
<evidence type="ECO:0000256" key="2">
    <source>
        <dbReference type="ARBA" id="ARBA00022737"/>
    </source>
</evidence>
<evidence type="ECO:0000256" key="6">
    <source>
        <dbReference type="ARBA" id="ARBA00023163"/>
    </source>
</evidence>
<feature type="compositionally biased region" description="Low complexity" evidence="8">
    <location>
        <begin position="7"/>
        <end position="20"/>
    </location>
</feature>
<feature type="domain" description="C2H2-type" evidence="9">
    <location>
        <begin position="144"/>
        <end position="171"/>
    </location>
</feature>
<dbReference type="GO" id="GO:0000976">
    <property type="term" value="F:transcription cis-regulatory region binding"/>
    <property type="evidence" value="ECO:0007669"/>
    <property type="project" value="TreeGrafter"/>
</dbReference>
<evidence type="ECO:0000256" key="8">
    <source>
        <dbReference type="SAM" id="MobiDB-lite"/>
    </source>
</evidence>
<name>A0A2I0A2K6_9ASPA</name>
<keyword evidence="5" id="KW-0805">Transcription regulation</keyword>
<evidence type="ECO:0000256" key="1">
    <source>
        <dbReference type="ARBA" id="ARBA00022723"/>
    </source>
</evidence>
<dbReference type="STRING" id="1088818.A0A2I0A2K6"/>
<evidence type="ECO:0000256" key="5">
    <source>
        <dbReference type="ARBA" id="ARBA00023015"/>
    </source>
</evidence>
<dbReference type="PANTHER" id="PTHR45988">
    <property type="entry name" value="C2H2 TYPE ZINC FINGER TRANSCRIPTION FACTOR FAMILY-RELATED"/>
    <property type="match status" value="1"/>
</dbReference>
<accession>A0A2I0A2K6</accession>
<dbReference type="GO" id="GO:0008270">
    <property type="term" value="F:zinc ion binding"/>
    <property type="evidence" value="ECO:0007669"/>
    <property type="project" value="UniProtKB-KW"/>
</dbReference>
<gene>
    <name evidence="10" type="primary">ZAT10</name>
    <name evidence="10" type="ORF">AXF42_Ash004333</name>
</gene>
<dbReference type="GO" id="GO:0003700">
    <property type="term" value="F:DNA-binding transcription factor activity"/>
    <property type="evidence" value="ECO:0007669"/>
    <property type="project" value="InterPro"/>
</dbReference>
<dbReference type="GO" id="GO:0005634">
    <property type="term" value="C:nucleus"/>
    <property type="evidence" value="ECO:0007669"/>
    <property type="project" value="TreeGrafter"/>
</dbReference>
<evidence type="ECO:0000256" key="3">
    <source>
        <dbReference type="ARBA" id="ARBA00022771"/>
    </source>
</evidence>
<dbReference type="PANTHER" id="PTHR45988:SF90">
    <property type="entry name" value="ZINC FINGER PROTEIN ZAT10-LIKE"/>
    <property type="match status" value="1"/>
</dbReference>
<dbReference type="OrthoDB" id="40579at2759"/>
<dbReference type="PROSITE" id="PS50157">
    <property type="entry name" value="ZINC_FINGER_C2H2_2"/>
    <property type="match status" value="2"/>
</dbReference>
<evidence type="ECO:0000256" key="4">
    <source>
        <dbReference type="ARBA" id="ARBA00022833"/>
    </source>
</evidence>
<dbReference type="EMBL" id="KZ452037">
    <property type="protein sequence ID" value="PKA49791.1"/>
    <property type="molecule type" value="Genomic_DNA"/>
</dbReference>
<proteinExistence type="predicted"/>
<keyword evidence="3 7" id="KW-0863">Zinc-finger</keyword>
<dbReference type="Gene3D" id="3.30.160.60">
    <property type="entry name" value="Classic Zinc Finger"/>
    <property type="match status" value="1"/>
</dbReference>